<organism evidence="1 2">
    <name type="scientific">Pseudozobellia thermophila</name>
    <dbReference type="NCBI Taxonomy" id="192903"/>
    <lineage>
        <taxon>Bacteria</taxon>
        <taxon>Pseudomonadati</taxon>
        <taxon>Bacteroidota</taxon>
        <taxon>Flavobacteriia</taxon>
        <taxon>Flavobacteriales</taxon>
        <taxon>Flavobacteriaceae</taxon>
        <taxon>Pseudozobellia</taxon>
    </lineage>
</organism>
<gene>
    <name evidence="1" type="ORF">SAMN04488513_1149</name>
</gene>
<reference evidence="2" key="1">
    <citation type="submission" date="2016-11" db="EMBL/GenBank/DDBJ databases">
        <authorList>
            <person name="Varghese N."/>
            <person name="Submissions S."/>
        </authorList>
    </citation>
    <scope>NUCLEOTIDE SEQUENCE [LARGE SCALE GENOMIC DNA]</scope>
    <source>
        <strain evidence="2">DSM 19858</strain>
    </source>
</reference>
<dbReference type="PROSITE" id="PS51257">
    <property type="entry name" value="PROKAR_LIPOPROTEIN"/>
    <property type="match status" value="1"/>
</dbReference>
<evidence type="ECO:0000313" key="1">
    <source>
        <dbReference type="EMBL" id="SHJ96473.1"/>
    </source>
</evidence>
<proteinExistence type="predicted"/>
<sequence>MDRREAVVKISWILKSAYLAPSVFTALVSCKGDVDESKLTVFNKEQNDLVKAIADTILPRTDTPSASDVQVDLYMDLLLNDVYDEPTRKSFLEGLEQFNENCKAFTRHTFSHLDGEERHAYLEKLDKKANSEKKDGWEAFFTRFKALTVQIYFSTEQGVKQNLDYVPLPGDYEGDVALGDNARIMVGN</sequence>
<dbReference type="InterPro" id="IPR027056">
    <property type="entry name" value="Gluconate_2DH_su3"/>
</dbReference>
<dbReference type="EMBL" id="FQYU01000014">
    <property type="protein sequence ID" value="SHJ96473.1"/>
    <property type="molecule type" value="Genomic_DNA"/>
</dbReference>
<keyword evidence="2" id="KW-1185">Reference proteome</keyword>
<name>A0A1M6NL74_9FLAO</name>
<dbReference type="Proteomes" id="UP000184543">
    <property type="component" value="Unassembled WGS sequence"/>
</dbReference>
<dbReference type="RefSeq" id="WP_072995546.1">
    <property type="nucleotide sequence ID" value="NZ_FQYU01000014.1"/>
</dbReference>
<accession>A0A1M6NL74</accession>
<protein>
    <submittedName>
        <fullName evidence="1">Gluconate 2-dehydrogenase subunit 3</fullName>
    </submittedName>
</protein>
<dbReference type="AlphaFoldDB" id="A0A1M6NL74"/>
<dbReference type="OrthoDB" id="6385145at2"/>
<dbReference type="STRING" id="192903.SAMN04488513_1149"/>
<evidence type="ECO:0000313" key="2">
    <source>
        <dbReference type="Proteomes" id="UP000184543"/>
    </source>
</evidence>
<dbReference type="Pfam" id="PF13618">
    <property type="entry name" value="Gluconate_2-dh3"/>
    <property type="match status" value="1"/>
</dbReference>